<dbReference type="GeneID" id="98147677"/>
<gene>
    <name evidence="1" type="ORF">BJX67DRAFT_379567</name>
</gene>
<sequence length="229" mass="26011">MATFTLPDMEVSAWALFNNMRQSPTLRSFRVAIVGEVAYAHYGAGGRALEQKLDILVDRTPQTIPGVPGSLVKVLKRLLAEEFPGLFMAEDDTWEYDLRMMVNATTMLPVKFVQPGLAGYLEHTSLTPVANIANNNLPYIRADDLLVQNVFRLSLLPLEEQRRQAAENVAMLRQRARAVQRRYDPHRPLRLTPAQREAVLNGLDRVFFTYSPVSPNEWRLLFGLFQIAE</sequence>
<dbReference type="Proteomes" id="UP001610432">
    <property type="component" value="Unassembled WGS sequence"/>
</dbReference>
<organism evidence="1 2">
    <name type="scientific">Aspergillus lucknowensis</name>
    <dbReference type="NCBI Taxonomy" id="176173"/>
    <lineage>
        <taxon>Eukaryota</taxon>
        <taxon>Fungi</taxon>
        <taxon>Dikarya</taxon>
        <taxon>Ascomycota</taxon>
        <taxon>Pezizomycotina</taxon>
        <taxon>Eurotiomycetes</taxon>
        <taxon>Eurotiomycetidae</taxon>
        <taxon>Eurotiales</taxon>
        <taxon>Aspergillaceae</taxon>
        <taxon>Aspergillus</taxon>
        <taxon>Aspergillus subgen. Nidulantes</taxon>
    </lineage>
</organism>
<dbReference type="RefSeq" id="XP_070888068.1">
    <property type="nucleotide sequence ID" value="XM_071032605.1"/>
</dbReference>
<comment type="caution">
    <text evidence="1">The sequence shown here is derived from an EMBL/GenBank/DDBJ whole genome shotgun (WGS) entry which is preliminary data.</text>
</comment>
<protein>
    <submittedName>
        <fullName evidence="1">Uncharacterized protein</fullName>
    </submittedName>
</protein>
<reference evidence="1 2" key="1">
    <citation type="submission" date="2024-07" db="EMBL/GenBank/DDBJ databases">
        <title>Section-level genome sequencing and comparative genomics of Aspergillus sections Usti and Cavernicolus.</title>
        <authorList>
            <consortium name="Lawrence Berkeley National Laboratory"/>
            <person name="Nybo J.L."/>
            <person name="Vesth T.C."/>
            <person name="Theobald S."/>
            <person name="Frisvad J.C."/>
            <person name="Larsen T.O."/>
            <person name="Kjaerboelling I."/>
            <person name="Rothschild-Mancinelli K."/>
            <person name="Lyhne E.K."/>
            <person name="Kogle M.E."/>
            <person name="Barry K."/>
            <person name="Clum A."/>
            <person name="Na H."/>
            <person name="Ledsgaard L."/>
            <person name="Lin J."/>
            <person name="Lipzen A."/>
            <person name="Kuo A."/>
            <person name="Riley R."/>
            <person name="Mondo S."/>
            <person name="Labutti K."/>
            <person name="Haridas S."/>
            <person name="Pangalinan J."/>
            <person name="Salamov A.A."/>
            <person name="Simmons B.A."/>
            <person name="Magnuson J.K."/>
            <person name="Chen J."/>
            <person name="Drula E."/>
            <person name="Henrissat B."/>
            <person name="Wiebenga A."/>
            <person name="Lubbers R.J."/>
            <person name="Gomes A.C."/>
            <person name="Macurrencykelacurrency M.R."/>
            <person name="Stajich J."/>
            <person name="Grigoriev I.V."/>
            <person name="Mortensen U.H."/>
            <person name="De Vries R.P."/>
            <person name="Baker S.E."/>
            <person name="Andersen M.R."/>
        </authorList>
    </citation>
    <scope>NUCLEOTIDE SEQUENCE [LARGE SCALE GENOMIC DNA]</scope>
    <source>
        <strain evidence="1 2">CBS 449.75</strain>
    </source>
</reference>
<keyword evidence="2" id="KW-1185">Reference proteome</keyword>
<name>A0ABR4LX32_9EURO</name>
<evidence type="ECO:0000313" key="1">
    <source>
        <dbReference type="EMBL" id="KAL2869089.1"/>
    </source>
</evidence>
<evidence type="ECO:0000313" key="2">
    <source>
        <dbReference type="Proteomes" id="UP001610432"/>
    </source>
</evidence>
<accession>A0ABR4LX32</accession>
<proteinExistence type="predicted"/>
<dbReference type="EMBL" id="JBFXLQ010000011">
    <property type="protein sequence ID" value="KAL2869089.1"/>
    <property type="molecule type" value="Genomic_DNA"/>
</dbReference>